<feature type="domain" description="FAD linked oxidase N-terminal" evidence="5">
    <location>
        <begin position="160"/>
        <end position="250"/>
    </location>
</feature>
<dbReference type="OrthoDB" id="2151789at2759"/>
<reference evidence="7 8" key="1">
    <citation type="submission" date="2018-06" db="EMBL/GenBank/DDBJ databases">
        <title>A transcriptomic atlas of mushroom development highlights an independent origin of complex multicellularity.</title>
        <authorList>
            <consortium name="DOE Joint Genome Institute"/>
            <person name="Krizsan K."/>
            <person name="Almasi E."/>
            <person name="Merenyi Z."/>
            <person name="Sahu N."/>
            <person name="Viragh M."/>
            <person name="Koszo T."/>
            <person name="Mondo S."/>
            <person name="Kiss B."/>
            <person name="Balint B."/>
            <person name="Kues U."/>
            <person name="Barry K."/>
            <person name="Hegedus J.C."/>
            <person name="Henrissat B."/>
            <person name="Johnson J."/>
            <person name="Lipzen A."/>
            <person name="Ohm R."/>
            <person name="Nagy I."/>
            <person name="Pangilinan J."/>
            <person name="Yan J."/>
            <person name="Xiong Y."/>
            <person name="Grigoriev I.V."/>
            <person name="Hibbett D.S."/>
            <person name="Nagy L.G."/>
        </authorList>
    </citation>
    <scope>NUCLEOTIDE SEQUENCE [LARGE SCALE GENOMIC DNA]</scope>
    <source>
        <strain evidence="7 8">SZMC22713</strain>
    </source>
</reference>
<feature type="domain" description="Berberine/berberine-like" evidence="6">
    <location>
        <begin position="459"/>
        <end position="494"/>
    </location>
</feature>
<evidence type="ECO:0000256" key="3">
    <source>
        <dbReference type="ARBA" id="ARBA00022827"/>
    </source>
</evidence>
<sequence>MESSSYLILVHDCKFKLLKIVTTSPMVLGCSTQKLVFLLRRLAVRSLRPPHCSFNVPSPALLLAILVLSPTVLPAKLGDLELAPTDQTVFGTVNTEESAFLAQLEVASAQRACHLLNSTLPNLVSFPGSPQFEADNEHWNVESEEVSTCSIEPETPEDVARIVRGGGHAYNVGFSSTCGVQISMVRFTSIQYDASSNTVTLGTGTNWDSVYAELEPLGFLGGGFNWKTNQVGLTIDTVVALEIVLPSGELAHVTNTKNADLFFALKGGLNGFGVVTSITYEAQPQTEVFAGEVVWDQNFSDLNKALETFDLTNTDPKAQVILSYYYLLGQRFAILTFCASIRIALHDVPILKYTVPVLEEMQAQVISVGDSLSAQINESTVFVAWSAQPFTNPFAHSRGGAYPHPPSRQVTPAMPFVAVQASAGSKVRPALLRAVKETCRKVQERAVQEGQSRWDDLLYPNYALADTPLELMYGKNVERLAEIAKKFDPKGVMRLTGGFKFQ</sequence>
<dbReference type="PANTHER" id="PTHR42973:SF13">
    <property type="entry name" value="FAD-BINDING PCMH-TYPE DOMAIN-CONTAINING PROTEIN"/>
    <property type="match status" value="1"/>
</dbReference>
<keyword evidence="4" id="KW-0560">Oxidoreductase</keyword>
<evidence type="ECO:0000313" key="7">
    <source>
        <dbReference type="EMBL" id="TDL26136.1"/>
    </source>
</evidence>
<accession>A0A4Y7QFK3</accession>
<protein>
    <submittedName>
        <fullName evidence="7">FAD-binding domain-containing protein</fullName>
    </submittedName>
</protein>
<dbReference type="VEuPathDB" id="FungiDB:BD410DRAFT_800726"/>
<evidence type="ECO:0000256" key="4">
    <source>
        <dbReference type="ARBA" id="ARBA00023002"/>
    </source>
</evidence>
<dbReference type="PANTHER" id="PTHR42973">
    <property type="entry name" value="BINDING OXIDOREDUCTASE, PUTATIVE (AFU_ORTHOLOGUE AFUA_1G17690)-RELATED"/>
    <property type="match status" value="1"/>
</dbReference>
<evidence type="ECO:0000259" key="5">
    <source>
        <dbReference type="Pfam" id="PF01565"/>
    </source>
</evidence>
<dbReference type="Pfam" id="PF01565">
    <property type="entry name" value="FAD_binding_4"/>
    <property type="match status" value="1"/>
</dbReference>
<dbReference type="SUPFAM" id="SSF56176">
    <property type="entry name" value="FAD-binding/transporter-associated domain-like"/>
    <property type="match status" value="1"/>
</dbReference>
<dbReference type="GO" id="GO:0016491">
    <property type="term" value="F:oxidoreductase activity"/>
    <property type="evidence" value="ECO:0007669"/>
    <property type="project" value="UniProtKB-KW"/>
</dbReference>
<keyword evidence="2" id="KW-0285">Flavoprotein</keyword>
<dbReference type="InterPro" id="IPR016169">
    <property type="entry name" value="FAD-bd_PCMH_sub2"/>
</dbReference>
<keyword evidence="3" id="KW-0274">FAD</keyword>
<dbReference type="Gene3D" id="3.30.465.10">
    <property type="match status" value="2"/>
</dbReference>
<comment type="similarity">
    <text evidence="1">Belongs to the oxygen-dependent FAD-linked oxidoreductase family.</text>
</comment>
<dbReference type="STRING" id="50990.A0A4Y7QFK3"/>
<dbReference type="Pfam" id="PF08031">
    <property type="entry name" value="BBE"/>
    <property type="match status" value="1"/>
</dbReference>
<name>A0A4Y7QFK3_9AGAM</name>
<keyword evidence="8" id="KW-1185">Reference proteome</keyword>
<dbReference type="Proteomes" id="UP000294933">
    <property type="component" value="Unassembled WGS sequence"/>
</dbReference>
<evidence type="ECO:0000256" key="2">
    <source>
        <dbReference type="ARBA" id="ARBA00022630"/>
    </source>
</evidence>
<dbReference type="AlphaFoldDB" id="A0A4Y7QFK3"/>
<evidence type="ECO:0000313" key="8">
    <source>
        <dbReference type="Proteomes" id="UP000294933"/>
    </source>
</evidence>
<dbReference type="InterPro" id="IPR036318">
    <property type="entry name" value="FAD-bd_PCMH-like_sf"/>
</dbReference>
<dbReference type="EMBL" id="ML170162">
    <property type="protein sequence ID" value="TDL26136.1"/>
    <property type="molecule type" value="Genomic_DNA"/>
</dbReference>
<evidence type="ECO:0000256" key="1">
    <source>
        <dbReference type="ARBA" id="ARBA00005466"/>
    </source>
</evidence>
<proteinExistence type="inferred from homology"/>
<gene>
    <name evidence="7" type="ORF">BD410DRAFT_800726</name>
</gene>
<dbReference type="InterPro" id="IPR050416">
    <property type="entry name" value="FAD-linked_Oxidoreductase"/>
</dbReference>
<dbReference type="GO" id="GO:0050660">
    <property type="term" value="F:flavin adenine dinucleotide binding"/>
    <property type="evidence" value="ECO:0007669"/>
    <property type="project" value="InterPro"/>
</dbReference>
<dbReference type="InterPro" id="IPR012951">
    <property type="entry name" value="BBE"/>
</dbReference>
<evidence type="ECO:0000259" key="6">
    <source>
        <dbReference type="Pfam" id="PF08031"/>
    </source>
</evidence>
<dbReference type="Gene3D" id="3.40.462.20">
    <property type="match status" value="1"/>
</dbReference>
<organism evidence="7 8">
    <name type="scientific">Rickenella mellea</name>
    <dbReference type="NCBI Taxonomy" id="50990"/>
    <lineage>
        <taxon>Eukaryota</taxon>
        <taxon>Fungi</taxon>
        <taxon>Dikarya</taxon>
        <taxon>Basidiomycota</taxon>
        <taxon>Agaricomycotina</taxon>
        <taxon>Agaricomycetes</taxon>
        <taxon>Hymenochaetales</taxon>
        <taxon>Rickenellaceae</taxon>
        <taxon>Rickenella</taxon>
    </lineage>
</organism>
<dbReference type="InterPro" id="IPR006094">
    <property type="entry name" value="Oxid_FAD_bind_N"/>
</dbReference>